<dbReference type="SUPFAM" id="SSF53448">
    <property type="entry name" value="Nucleotide-diphospho-sugar transferases"/>
    <property type="match status" value="1"/>
</dbReference>
<dbReference type="EMBL" id="CP141615">
    <property type="protein sequence ID" value="WRP16642.1"/>
    <property type="molecule type" value="Genomic_DNA"/>
</dbReference>
<feature type="domain" description="Glycosyltransferase 2-like" evidence="1">
    <location>
        <begin position="7"/>
        <end position="135"/>
    </location>
</feature>
<dbReference type="InterPro" id="IPR029044">
    <property type="entry name" value="Nucleotide-diphossugar_trans"/>
</dbReference>
<dbReference type="RefSeq" id="WP_324715914.1">
    <property type="nucleotide sequence ID" value="NZ_CP141615.1"/>
</dbReference>
<accession>A0ABZ1BWX8</accession>
<dbReference type="PANTHER" id="PTHR43630">
    <property type="entry name" value="POLY-BETA-1,6-N-ACETYL-D-GLUCOSAMINE SYNTHASE"/>
    <property type="match status" value="1"/>
</dbReference>
<sequence length="231" mass="27053">MGNKLTAVMIAHNEANRYLGMVLEDLVSYCDEVVVLDSGSTDGTASLARSFPRVRVYRNERDLFWEDESALRQQAWELALATHPEWILAIDADEMLERKFKKMRFQLLSQKGYHLLGFQRFHMWNGMNTYRVDKGWDNRWVYTPMIARVFPGKTYRFRPQKLHGGRLPENVDGPMLATGLRYRDFGYVRKEDQVRKYLEYMAHDPTGCGGVLLDHYRSILDPDPVLLPWTE</sequence>
<dbReference type="PANTHER" id="PTHR43630:SF2">
    <property type="entry name" value="GLYCOSYLTRANSFERASE"/>
    <property type="match status" value="1"/>
</dbReference>
<evidence type="ECO:0000259" key="1">
    <source>
        <dbReference type="Pfam" id="PF00535"/>
    </source>
</evidence>
<dbReference type="Pfam" id="PF00535">
    <property type="entry name" value="Glycos_transf_2"/>
    <property type="match status" value="1"/>
</dbReference>
<dbReference type="InterPro" id="IPR001173">
    <property type="entry name" value="Glyco_trans_2-like"/>
</dbReference>
<proteinExistence type="predicted"/>
<reference evidence="2 3" key="1">
    <citation type="journal article" date="2024" name="Front. Microbiol.">
        <title>Novel thermophilic genera Geochorda gen. nov. and Carboxydochorda gen. nov. from the deep terrestrial subsurface reveal the ecophysiological diversity in the class Limnochordia.</title>
        <authorList>
            <person name="Karnachuk O.V."/>
            <person name="Lukina A.P."/>
            <person name="Avakyan M.R."/>
            <person name="Kadnikov V.V."/>
            <person name="Begmatov S."/>
            <person name="Beletsky A.V."/>
            <person name="Vlasova K.G."/>
            <person name="Novikov A.A."/>
            <person name="Shcherbakova V.A."/>
            <person name="Mardanov A.V."/>
            <person name="Ravin N.V."/>
        </authorList>
    </citation>
    <scope>NUCLEOTIDE SEQUENCE [LARGE SCALE GENOMIC DNA]</scope>
    <source>
        <strain evidence="2 3">L945</strain>
    </source>
</reference>
<evidence type="ECO:0000313" key="2">
    <source>
        <dbReference type="EMBL" id="WRP16642.1"/>
    </source>
</evidence>
<keyword evidence="3" id="KW-1185">Reference proteome</keyword>
<keyword evidence="2" id="KW-0328">Glycosyltransferase</keyword>
<dbReference type="GO" id="GO:0016757">
    <property type="term" value="F:glycosyltransferase activity"/>
    <property type="evidence" value="ECO:0007669"/>
    <property type="project" value="UniProtKB-KW"/>
</dbReference>
<evidence type="ECO:0000313" key="3">
    <source>
        <dbReference type="Proteomes" id="UP001332192"/>
    </source>
</evidence>
<dbReference type="Gene3D" id="3.90.550.10">
    <property type="entry name" value="Spore Coat Polysaccharide Biosynthesis Protein SpsA, Chain A"/>
    <property type="match status" value="1"/>
</dbReference>
<name>A0ABZ1BWX8_9FIRM</name>
<protein>
    <submittedName>
        <fullName evidence="2">Glycosyltransferase</fullName>
        <ecNumber evidence="2">2.4.-.-</ecNumber>
    </submittedName>
</protein>
<organism evidence="2 3">
    <name type="scientific">Carboxydichorda subterranea</name>
    <dbReference type="NCBI Taxonomy" id="3109565"/>
    <lineage>
        <taxon>Bacteria</taxon>
        <taxon>Bacillati</taxon>
        <taxon>Bacillota</taxon>
        <taxon>Limnochordia</taxon>
        <taxon>Limnochordales</taxon>
        <taxon>Geochordaceae</taxon>
        <taxon>Carboxydichorda</taxon>
    </lineage>
</organism>
<gene>
    <name evidence="2" type="ORF">U7230_11145</name>
</gene>
<dbReference type="EC" id="2.4.-.-" evidence="2"/>
<dbReference type="Proteomes" id="UP001332192">
    <property type="component" value="Chromosome"/>
</dbReference>
<keyword evidence="2" id="KW-0808">Transferase</keyword>